<dbReference type="OrthoDB" id="685795at2759"/>
<dbReference type="AlphaFoldDB" id="A0A5C7HB32"/>
<feature type="coiled-coil region" evidence="1">
    <location>
        <begin position="109"/>
        <end position="146"/>
    </location>
</feature>
<protein>
    <submittedName>
        <fullName evidence="2">Uncharacterized protein</fullName>
    </submittedName>
</protein>
<evidence type="ECO:0000313" key="2">
    <source>
        <dbReference type="EMBL" id="TXG54019.1"/>
    </source>
</evidence>
<dbReference type="PANTHER" id="PTHR45287:SF3">
    <property type="entry name" value="PROTEIN, PUTATIVE-RELATED"/>
    <property type="match status" value="1"/>
</dbReference>
<evidence type="ECO:0000256" key="1">
    <source>
        <dbReference type="SAM" id="Coils"/>
    </source>
</evidence>
<comment type="caution">
    <text evidence="2">The sequence shown here is derived from an EMBL/GenBank/DDBJ whole genome shotgun (WGS) entry which is preliminary data.</text>
</comment>
<dbReference type="EMBL" id="VAHF01000009">
    <property type="protein sequence ID" value="TXG54019.1"/>
    <property type="molecule type" value="Genomic_DNA"/>
</dbReference>
<dbReference type="PANTHER" id="PTHR45287">
    <property type="entry name" value="OS03G0691500 PROTEIN"/>
    <property type="match status" value="1"/>
</dbReference>
<gene>
    <name evidence="2" type="ORF">EZV62_019275</name>
</gene>
<name>A0A5C7HB32_9ROSI</name>
<dbReference type="InterPro" id="IPR040262">
    <property type="entry name" value="At4g38062-like"/>
</dbReference>
<proteinExistence type="predicted"/>
<dbReference type="Proteomes" id="UP000323000">
    <property type="component" value="Chromosome 9"/>
</dbReference>
<reference evidence="3" key="1">
    <citation type="journal article" date="2019" name="Gigascience">
        <title>De novo genome assembly of the endangered Acer yangbiense, a plant species with extremely small populations endemic to Yunnan Province, China.</title>
        <authorList>
            <person name="Yang J."/>
            <person name="Wariss H.M."/>
            <person name="Tao L."/>
            <person name="Zhang R."/>
            <person name="Yun Q."/>
            <person name="Hollingsworth P."/>
            <person name="Dao Z."/>
            <person name="Luo G."/>
            <person name="Guo H."/>
            <person name="Ma Y."/>
            <person name="Sun W."/>
        </authorList>
    </citation>
    <scope>NUCLEOTIDE SEQUENCE [LARGE SCALE GENOMIC DNA]</scope>
    <source>
        <strain evidence="3">cv. Malutang</strain>
    </source>
</reference>
<keyword evidence="3" id="KW-1185">Reference proteome</keyword>
<evidence type="ECO:0000313" key="3">
    <source>
        <dbReference type="Proteomes" id="UP000323000"/>
    </source>
</evidence>
<keyword evidence="1" id="KW-0175">Coiled coil</keyword>
<accession>A0A5C7HB32</accession>
<sequence length="272" mass="31807">MKKLTNGSDSNSGYLKQHGRGINQQLMHEEIVLLQTRLDSQTSISNSLHNQLEMCNQALAHQESRRKLLEVQLSEFKLRCKNEFLEDKTKTESLTAHRDEEIAGLRISLRNKETLFQELKLRVAHLEQENQELVESLKELEESRRNTGTASLVTIRNKLKCLEQVHCTCSRNLKARESVWRSQMEEMNSNITSYNSELKSKEKEIQECHMDLENFHSRVDVLNEEISILFMVLKLEFSEAYCKLLNELRLCSKEKDDKISFLVEQFVENAIF</sequence>
<organism evidence="2 3">
    <name type="scientific">Acer yangbiense</name>
    <dbReference type="NCBI Taxonomy" id="1000413"/>
    <lineage>
        <taxon>Eukaryota</taxon>
        <taxon>Viridiplantae</taxon>
        <taxon>Streptophyta</taxon>
        <taxon>Embryophyta</taxon>
        <taxon>Tracheophyta</taxon>
        <taxon>Spermatophyta</taxon>
        <taxon>Magnoliopsida</taxon>
        <taxon>eudicotyledons</taxon>
        <taxon>Gunneridae</taxon>
        <taxon>Pentapetalae</taxon>
        <taxon>rosids</taxon>
        <taxon>malvids</taxon>
        <taxon>Sapindales</taxon>
        <taxon>Sapindaceae</taxon>
        <taxon>Hippocastanoideae</taxon>
        <taxon>Acereae</taxon>
        <taxon>Acer</taxon>
    </lineage>
</organism>